<dbReference type="eggNOG" id="COG0451">
    <property type="taxonomic scope" value="Bacteria"/>
</dbReference>
<dbReference type="PANTHER" id="PTHR43000">
    <property type="entry name" value="DTDP-D-GLUCOSE 4,6-DEHYDRATASE-RELATED"/>
    <property type="match status" value="1"/>
</dbReference>
<dbReference type="EMBL" id="CP000251">
    <property type="protein sequence ID" value="ABC81725.1"/>
    <property type="molecule type" value="Genomic_DNA"/>
</dbReference>
<dbReference type="AlphaFoldDB" id="Q2IJ96"/>
<dbReference type="InterPro" id="IPR036291">
    <property type="entry name" value="NAD(P)-bd_dom_sf"/>
</dbReference>
<dbReference type="HOGENOM" id="CLU_007383_1_7_7"/>
<dbReference type="RefSeq" id="WP_011421007.1">
    <property type="nucleotide sequence ID" value="NC_007760.1"/>
</dbReference>
<proteinExistence type="inferred from homology"/>
<dbReference type="Gene3D" id="3.40.50.720">
    <property type="entry name" value="NAD(P)-binding Rossmann-like Domain"/>
    <property type="match status" value="1"/>
</dbReference>
<dbReference type="SMR" id="Q2IJ96"/>
<feature type="domain" description="NAD-dependent epimerase/dehydratase" evidence="2">
    <location>
        <begin position="5"/>
        <end position="238"/>
    </location>
</feature>
<dbReference type="Pfam" id="PF01370">
    <property type="entry name" value="Epimerase"/>
    <property type="match status" value="1"/>
</dbReference>
<evidence type="ECO:0000313" key="4">
    <source>
        <dbReference type="Proteomes" id="UP000001935"/>
    </source>
</evidence>
<dbReference type="SUPFAM" id="SSF51735">
    <property type="entry name" value="NAD(P)-binding Rossmann-fold domains"/>
    <property type="match status" value="1"/>
</dbReference>
<evidence type="ECO:0000313" key="3">
    <source>
        <dbReference type="EMBL" id="ABC81725.1"/>
    </source>
</evidence>
<reference evidence="3" key="1">
    <citation type="submission" date="2006-01" db="EMBL/GenBank/DDBJ databases">
        <title>Complete sequence of Anaeromyxobacter dehalogenans 2CP-C.</title>
        <authorList>
            <consortium name="US DOE Joint Genome Institute"/>
            <person name="Copeland A."/>
            <person name="Lucas S."/>
            <person name="Lapidus A."/>
            <person name="Barry K."/>
            <person name="Detter J.C."/>
            <person name="Glavina T."/>
            <person name="Hammon N."/>
            <person name="Israni S."/>
            <person name="Pitluck S."/>
            <person name="Brettin T."/>
            <person name="Bruce D."/>
            <person name="Han C."/>
            <person name="Tapia R."/>
            <person name="Gilna P."/>
            <person name="Kiss H."/>
            <person name="Schmutz J."/>
            <person name="Larimer F."/>
            <person name="Land M."/>
            <person name="Kyrpides N."/>
            <person name="Anderson I."/>
            <person name="Sanford R.A."/>
            <person name="Ritalahti K.M."/>
            <person name="Thomas H.S."/>
            <person name="Kirby J.R."/>
            <person name="Zhulin I.B."/>
            <person name="Loeffler F.E."/>
            <person name="Richardson P."/>
        </authorList>
    </citation>
    <scope>NUCLEOTIDE SEQUENCE</scope>
    <source>
        <strain evidence="3">2CP-C</strain>
    </source>
</reference>
<sequence length="310" mass="32772">MGKRILITGGAGFIGSTVADLFVEAGWDVAVLDDLSSGKRENVPRGARFYPVDVRSAAAAEAVRKERPQVICHHAAQIDVRRSMADPRLDADVNVGGLLNLMQAAAAAGSVEHVLFASSGGATYGDTEAVPTPETHPQAPVSHYGAAKAASELYLGVYRAALGIPVAALRYANVYGPRQDPHGEAGVVAIFCGRLLEGRPCTVYGDGGQTRDYVFVGDVARANLLAAERRHDGPLNVGTGVETDVNALYAHLARAAGVDRPAEHAPARPGEQRRSCIDPSLAGRAIGWRPEVPLADGLARTLEWFRARRA</sequence>
<gene>
    <name evidence="3" type="ordered locus">Adeh_1954</name>
</gene>
<dbReference type="KEGG" id="ade:Adeh_1954"/>
<protein>
    <submittedName>
        <fullName evidence="3">NAD-dependent epimerase/dehydratase</fullName>
    </submittedName>
</protein>
<comment type="similarity">
    <text evidence="1">Belongs to the NAD(P)-dependent epimerase/dehydratase family.</text>
</comment>
<dbReference type="STRING" id="290397.Adeh_1954"/>
<evidence type="ECO:0000256" key="1">
    <source>
        <dbReference type="ARBA" id="ARBA00007637"/>
    </source>
</evidence>
<dbReference type="PROSITE" id="PS00061">
    <property type="entry name" value="ADH_SHORT"/>
    <property type="match status" value="1"/>
</dbReference>
<organism evidence="3 4">
    <name type="scientific">Anaeromyxobacter dehalogenans (strain 2CP-C)</name>
    <dbReference type="NCBI Taxonomy" id="290397"/>
    <lineage>
        <taxon>Bacteria</taxon>
        <taxon>Pseudomonadati</taxon>
        <taxon>Myxococcota</taxon>
        <taxon>Myxococcia</taxon>
        <taxon>Myxococcales</taxon>
        <taxon>Cystobacterineae</taxon>
        <taxon>Anaeromyxobacteraceae</taxon>
        <taxon>Anaeromyxobacter</taxon>
    </lineage>
</organism>
<accession>Q2IJ96</accession>
<dbReference type="InterPro" id="IPR020904">
    <property type="entry name" value="Sc_DH/Rdtase_CS"/>
</dbReference>
<dbReference type="Proteomes" id="UP000001935">
    <property type="component" value="Chromosome"/>
</dbReference>
<dbReference type="InterPro" id="IPR001509">
    <property type="entry name" value="Epimerase_deHydtase"/>
</dbReference>
<dbReference type="OrthoDB" id="9801785at2"/>
<name>Q2IJ96_ANADE</name>
<dbReference type="Gene3D" id="3.90.25.10">
    <property type="entry name" value="UDP-galactose 4-epimerase, domain 1"/>
    <property type="match status" value="1"/>
</dbReference>
<evidence type="ECO:0000259" key="2">
    <source>
        <dbReference type="Pfam" id="PF01370"/>
    </source>
</evidence>